<sequence>MNSALARRGHNPFDFAIESDRNAVGAILGHAVHRTIGETKLMLSAIVAYLDRNDAGPGFYRLAIQLGLLPNTASSDDKLIFWSAQVDAVHNRYARPPRRRQQA</sequence>
<organism evidence="1 2">
    <name type="scientific">Mycolicibacterium boenickei</name>
    <dbReference type="NCBI Taxonomy" id="146017"/>
    <lineage>
        <taxon>Bacteria</taxon>
        <taxon>Bacillati</taxon>
        <taxon>Actinomycetota</taxon>
        <taxon>Actinomycetes</taxon>
        <taxon>Mycobacteriales</taxon>
        <taxon>Mycobacteriaceae</taxon>
        <taxon>Mycolicibacterium</taxon>
    </lineage>
</organism>
<gene>
    <name evidence="1" type="ORF">H5U98_25505</name>
</gene>
<dbReference type="AlphaFoldDB" id="A0AAX3A6L8"/>
<protein>
    <submittedName>
        <fullName evidence="1">Uncharacterized protein</fullName>
    </submittedName>
</protein>
<evidence type="ECO:0000313" key="1">
    <source>
        <dbReference type="EMBL" id="UNC03175.1"/>
    </source>
</evidence>
<dbReference type="EMBL" id="CP060016">
    <property type="protein sequence ID" value="UNC03175.1"/>
    <property type="molecule type" value="Genomic_DNA"/>
</dbReference>
<reference evidence="1 2" key="1">
    <citation type="journal article" date="2022" name="BMC Genomics">
        <title>Comparative genome analysis of mycobacteria focusing on tRNA and non-coding RNA.</title>
        <authorList>
            <person name="Behra P.R.K."/>
            <person name="Pettersson B.M.F."/>
            <person name="Ramesh M."/>
            <person name="Das S."/>
            <person name="Dasgupta S."/>
            <person name="Kirsebom L.A."/>
        </authorList>
    </citation>
    <scope>NUCLEOTIDE SEQUENCE [LARGE SCALE GENOMIC DNA]</scope>
    <source>
        <strain evidence="1 2">DSM 44677</strain>
    </source>
</reference>
<accession>A0AAX3A6L8</accession>
<proteinExistence type="predicted"/>
<name>A0AAX3A6L8_9MYCO</name>
<evidence type="ECO:0000313" key="2">
    <source>
        <dbReference type="Proteomes" id="UP001162885"/>
    </source>
</evidence>
<dbReference type="Proteomes" id="UP001162885">
    <property type="component" value="Chromosome"/>
</dbReference>